<dbReference type="PANTHER" id="PTHR38797">
    <property type="entry name" value="NUCLEAR PORE COMPLEX PROTEIN NUP85-RELATED"/>
    <property type="match status" value="1"/>
</dbReference>
<organism evidence="1 2">
    <name type="scientific">Truncatella angustata</name>
    <dbReference type="NCBI Taxonomy" id="152316"/>
    <lineage>
        <taxon>Eukaryota</taxon>
        <taxon>Fungi</taxon>
        <taxon>Dikarya</taxon>
        <taxon>Ascomycota</taxon>
        <taxon>Pezizomycotina</taxon>
        <taxon>Sordariomycetes</taxon>
        <taxon>Xylariomycetidae</taxon>
        <taxon>Amphisphaeriales</taxon>
        <taxon>Sporocadaceae</taxon>
        <taxon>Truncatella</taxon>
    </lineage>
</organism>
<comment type="caution">
    <text evidence="1">The sequence shown here is derived from an EMBL/GenBank/DDBJ whole genome shotgun (WGS) entry which is preliminary data.</text>
</comment>
<dbReference type="Proteomes" id="UP000758603">
    <property type="component" value="Unassembled WGS sequence"/>
</dbReference>
<dbReference type="AlphaFoldDB" id="A0A9P8UDA8"/>
<dbReference type="PANTHER" id="PTHR38797:SF4">
    <property type="entry name" value="NUCLEAR PORE COMPLEX PROTEIN NUP85"/>
    <property type="match status" value="1"/>
</dbReference>
<accession>A0A9P8UDA8</accession>
<keyword evidence="2" id="KW-1185">Reference proteome</keyword>
<evidence type="ECO:0000313" key="2">
    <source>
        <dbReference type="Proteomes" id="UP000758603"/>
    </source>
</evidence>
<proteinExistence type="predicted"/>
<dbReference type="OrthoDB" id="3350591at2759"/>
<reference evidence="1" key="1">
    <citation type="journal article" date="2021" name="Nat. Commun.">
        <title>Genetic determinants of endophytism in the Arabidopsis root mycobiome.</title>
        <authorList>
            <person name="Mesny F."/>
            <person name="Miyauchi S."/>
            <person name="Thiergart T."/>
            <person name="Pickel B."/>
            <person name="Atanasova L."/>
            <person name="Karlsson M."/>
            <person name="Huettel B."/>
            <person name="Barry K.W."/>
            <person name="Haridas S."/>
            <person name="Chen C."/>
            <person name="Bauer D."/>
            <person name="Andreopoulos W."/>
            <person name="Pangilinan J."/>
            <person name="LaButti K."/>
            <person name="Riley R."/>
            <person name="Lipzen A."/>
            <person name="Clum A."/>
            <person name="Drula E."/>
            <person name="Henrissat B."/>
            <person name="Kohler A."/>
            <person name="Grigoriev I.V."/>
            <person name="Martin F.M."/>
            <person name="Hacquard S."/>
        </authorList>
    </citation>
    <scope>NUCLEOTIDE SEQUENCE</scope>
    <source>
        <strain evidence="1">MPI-SDFR-AT-0073</strain>
    </source>
</reference>
<protein>
    <submittedName>
        <fullName evidence="1">Uncharacterized protein</fullName>
    </submittedName>
</protein>
<dbReference type="Pfam" id="PF12311">
    <property type="entry name" value="DUF3632"/>
    <property type="match status" value="1"/>
</dbReference>
<dbReference type="EMBL" id="JAGPXC010000008">
    <property type="protein sequence ID" value="KAH6647467.1"/>
    <property type="molecule type" value="Genomic_DNA"/>
</dbReference>
<dbReference type="InterPro" id="IPR053204">
    <property type="entry name" value="Oxopyrrolidines_Biosynth-assoc"/>
</dbReference>
<dbReference type="GeneID" id="70134899"/>
<name>A0A9P8UDA8_9PEZI</name>
<evidence type="ECO:0000313" key="1">
    <source>
        <dbReference type="EMBL" id="KAH6647467.1"/>
    </source>
</evidence>
<gene>
    <name evidence="1" type="ORF">BKA67DRAFT_649215</name>
</gene>
<sequence length="240" mass="27194">MSEHKNALLYLNLIKKKTLTSQEIDIVDALACENVNEAALRIDSCCPPLAEKEEATDYLWAGNQRVWADLPLFPQCVEGYYNNPMADGAEFTLEYLATWRKMNSFAARCLGAGVLGPYDEVVDALQEAVEEDLDIDQGIVNTECKIQIACDWIAYGAINILRWARENVGLVEVAEDDTQYFPGGYLYQGPPCVCPKRWEFWQTRFQELGKHPCLREEIRRAALEAADTMTTVERQITNTI</sequence>
<dbReference type="RefSeq" id="XP_045953979.1">
    <property type="nucleotide sequence ID" value="XM_046106008.1"/>
</dbReference>
<dbReference type="InterPro" id="IPR022085">
    <property type="entry name" value="OpdG"/>
</dbReference>